<evidence type="ECO:0000256" key="2">
    <source>
        <dbReference type="ARBA" id="ARBA00022723"/>
    </source>
</evidence>
<keyword evidence="2" id="KW-0479">Metal-binding</keyword>
<sequence>MARQTAGLGTTDGGAPLETAVEQVKRLGYDPRDVRDIVVTHLDADHIGGLVDFSEANVHVYAEELQALWEPRGRVERTRYRAVQFTHGPHWTSYADAGEPWFGFEAVRELKGLPPEILLIPLAGHSRGHAGMAVDTGAGWLLHAGDSYFHHDELDSARPHCPPGLAMFQTLVQADRRARRGNQRRLLDLVRDHGDQVTVFSAHCAAELHAFTGA</sequence>
<accession>A0ABR7LZ08</accession>
<gene>
    <name evidence="6" type="ORF">HKK74_32035</name>
</gene>
<evidence type="ECO:0000256" key="1">
    <source>
        <dbReference type="ARBA" id="ARBA00007749"/>
    </source>
</evidence>
<dbReference type="RefSeq" id="WP_187247134.1">
    <property type="nucleotide sequence ID" value="NZ_BAAAOK010000040.1"/>
</dbReference>
<feature type="domain" description="Metallo-beta-lactamase" evidence="5">
    <location>
        <begin position="3"/>
        <end position="193"/>
    </location>
</feature>
<dbReference type="SUPFAM" id="SSF56281">
    <property type="entry name" value="Metallo-hydrolase/oxidoreductase"/>
    <property type="match status" value="1"/>
</dbReference>
<dbReference type="SMART" id="SM00849">
    <property type="entry name" value="Lactamase_B"/>
    <property type="match status" value="1"/>
</dbReference>
<dbReference type="EMBL" id="JABVEC010000036">
    <property type="protein sequence ID" value="MBC6470086.1"/>
    <property type="molecule type" value="Genomic_DNA"/>
</dbReference>
<keyword evidence="7" id="KW-1185">Reference proteome</keyword>
<evidence type="ECO:0000313" key="6">
    <source>
        <dbReference type="EMBL" id="MBC6470086.1"/>
    </source>
</evidence>
<evidence type="ECO:0000256" key="4">
    <source>
        <dbReference type="ARBA" id="ARBA00022833"/>
    </source>
</evidence>
<dbReference type="Proteomes" id="UP000805614">
    <property type="component" value="Unassembled WGS sequence"/>
</dbReference>
<reference evidence="6 7" key="1">
    <citation type="submission" date="2020-06" db="EMBL/GenBank/DDBJ databases">
        <title>Actinomadura xiongansis sp. nov., isolated from soil of Baiyangdian.</title>
        <authorList>
            <person name="Zhang X."/>
        </authorList>
    </citation>
    <scope>NUCLEOTIDE SEQUENCE [LARGE SCALE GENOMIC DNA]</scope>
    <source>
        <strain evidence="6 7">HBUM206468</strain>
    </source>
</reference>
<comment type="caution">
    <text evidence="6">The sequence shown here is derived from an EMBL/GenBank/DDBJ whole genome shotgun (WGS) entry which is preliminary data.</text>
</comment>
<dbReference type="Gene3D" id="3.60.15.10">
    <property type="entry name" value="Ribonuclease Z/Hydroxyacylglutathione hydrolase-like"/>
    <property type="match status" value="1"/>
</dbReference>
<dbReference type="PANTHER" id="PTHR42978">
    <property type="entry name" value="QUORUM-QUENCHING LACTONASE YTNP-RELATED-RELATED"/>
    <property type="match status" value="1"/>
</dbReference>
<keyword evidence="3" id="KW-0378">Hydrolase</keyword>
<evidence type="ECO:0000256" key="3">
    <source>
        <dbReference type="ARBA" id="ARBA00022801"/>
    </source>
</evidence>
<organism evidence="6 7">
    <name type="scientific">Actinomadura alba</name>
    <dbReference type="NCBI Taxonomy" id="406431"/>
    <lineage>
        <taxon>Bacteria</taxon>
        <taxon>Bacillati</taxon>
        <taxon>Actinomycetota</taxon>
        <taxon>Actinomycetes</taxon>
        <taxon>Streptosporangiales</taxon>
        <taxon>Thermomonosporaceae</taxon>
        <taxon>Actinomadura</taxon>
    </lineage>
</organism>
<proteinExistence type="inferred from homology"/>
<dbReference type="CDD" id="cd07742">
    <property type="entry name" value="metallo-hydrolase-like_MBL-fold"/>
    <property type="match status" value="1"/>
</dbReference>
<keyword evidence="4" id="KW-0862">Zinc</keyword>
<dbReference type="InterPro" id="IPR051013">
    <property type="entry name" value="MBL_superfamily_lactonases"/>
</dbReference>
<dbReference type="PANTHER" id="PTHR42978:SF3">
    <property type="entry name" value="BLR3078 PROTEIN"/>
    <property type="match status" value="1"/>
</dbReference>
<evidence type="ECO:0000313" key="7">
    <source>
        <dbReference type="Proteomes" id="UP000805614"/>
    </source>
</evidence>
<dbReference type="InterPro" id="IPR001279">
    <property type="entry name" value="Metallo-B-lactamas"/>
</dbReference>
<dbReference type="Pfam" id="PF00753">
    <property type="entry name" value="Lactamase_B"/>
    <property type="match status" value="1"/>
</dbReference>
<dbReference type="InterPro" id="IPR036866">
    <property type="entry name" value="RibonucZ/Hydroxyglut_hydro"/>
</dbReference>
<comment type="similarity">
    <text evidence="1">Belongs to the metallo-beta-lactamase superfamily.</text>
</comment>
<name>A0ABR7LZ08_9ACTN</name>
<evidence type="ECO:0000259" key="5">
    <source>
        <dbReference type="SMART" id="SM00849"/>
    </source>
</evidence>
<protein>
    <submittedName>
        <fullName evidence="6">MBL fold metallo-hydrolase</fullName>
    </submittedName>
</protein>